<dbReference type="FunFam" id="2.60.40.10:FF:000495">
    <property type="entry name" value="Periplasmic beta-glucosidase"/>
    <property type="match status" value="1"/>
</dbReference>
<keyword evidence="2 6" id="KW-0378">Hydrolase</keyword>
<dbReference type="InterPro" id="IPR050288">
    <property type="entry name" value="Cellulose_deg_GH3"/>
</dbReference>
<proteinExistence type="inferred from homology"/>
<dbReference type="AlphaFoldDB" id="A0A1G8BHG9"/>
<feature type="region of interest" description="Disordered" evidence="7">
    <location>
        <begin position="1"/>
        <end position="20"/>
    </location>
</feature>
<evidence type="ECO:0000256" key="6">
    <source>
        <dbReference type="RuleBase" id="RU361161"/>
    </source>
</evidence>
<evidence type="ECO:0000256" key="3">
    <source>
        <dbReference type="ARBA" id="ARBA00023277"/>
    </source>
</evidence>
<dbReference type="GO" id="GO:0008422">
    <property type="term" value="F:beta-glucosidase activity"/>
    <property type="evidence" value="ECO:0007669"/>
    <property type="project" value="UniProtKB-ARBA"/>
</dbReference>
<evidence type="ECO:0000256" key="4">
    <source>
        <dbReference type="ARBA" id="ARBA00058905"/>
    </source>
</evidence>
<dbReference type="Proteomes" id="UP000183263">
    <property type="component" value="Unassembled WGS sequence"/>
</dbReference>
<evidence type="ECO:0000256" key="1">
    <source>
        <dbReference type="ARBA" id="ARBA00005336"/>
    </source>
</evidence>
<dbReference type="PROSITE" id="PS00775">
    <property type="entry name" value="GLYCOSYL_HYDROL_F3"/>
    <property type="match status" value="1"/>
</dbReference>
<dbReference type="InterPro" id="IPR002772">
    <property type="entry name" value="Glyco_hydro_3_C"/>
</dbReference>
<keyword evidence="3" id="KW-0119">Carbohydrate metabolism</keyword>
<keyword evidence="6" id="KW-0326">Glycosidase</keyword>
<dbReference type="Pfam" id="PF00933">
    <property type="entry name" value="Glyco_hydro_3"/>
    <property type="match status" value="1"/>
</dbReference>
<dbReference type="GO" id="GO:0005975">
    <property type="term" value="P:carbohydrate metabolic process"/>
    <property type="evidence" value="ECO:0007669"/>
    <property type="project" value="InterPro"/>
</dbReference>
<dbReference type="PANTHER" id="PTHR42715:SF10">
    <property type="entry name" value="BETA-GLUCOSIDASE"/>
    <property type="match status" value="1"/>
</dbReference>
<evidence type="ECO:0000256" key="7">
    <source>
        <dbReference type="SAM" id="MobiDB-lite"/>
    </source>
</evidence>
<dbReference type="PRINTS" id="PR00133">
    <property type="entry name" value="GLHYDRLASE3"/>
</dbReference>
<dbReference type="SUPFAM" id="SSF51445">
    <property type="entry name" value="(Trans)glycosidases"/>
    <property type="match status" value="1"/>
</dbReference>
<feature type="domain" description="Fibronectin type III-like" evidence="8">
    <location>
        <begin position="597"/>
        <end position="667"/>
    </location>
</feature>
<dbReference type="Gene3D" id="2.60.40.10">
    <property type="entry name" value="Immunoglobulins"/>
    <property type="match status" value="1"/>
</dbReference>
<reference evidence="9 10" key="1">
    <citation type="submission" date="2016-10" db="EMBL/GenBank/DDBJ databases">
        <authorList>
            <person name="de Groot N.N."/>
        </authorList>
    </citation>
    <scope>NUCLEOTIDE SEQUENCE [LARGE SCALE GENOMIC DNA]</scope>
    <source>
        <strain evidence="9 10">DSM 44892</strain>
    </source>
</reference>
<dbReference type="InterPro" id="IPR036962">
    <property type="entry name" value="Glyco_hydro_3_N_sf"/>
</dbReference>
<gene>
    <name evidence="9" type="ORF">SAMN05444695_101864</name>
</gene>
<dbReference type="PANTHER" id="PTHR42715">
    <property type="entry name" value="BETA-GLUCOSIDASE"/>
    <property type="match status" value="1"/>
</dbReference>
<dbReference type="InterPro" id="IPR036881">
    <property type="entry name" value="Glyco_hydro_3_C_sf"/>
</dbReference>
<evidence type="ECO:0000259" key="8">
    <source>
        <dbReference type="SMART" id="SM01217"/>
    </source>
</evidence>
<dbReference type="InterPro" id="IPR001764">
    <property type="entry name" value="Glyco_hydro_3_N"/>
</dbReference>
<evidence type="ECO:0000256" key="5">
    <source>
        <dbReference type="ARBA" id="ARBA00074219"/>
    </source>
</evidence>
<comment type="similarity">
    <text evidence="1 6">Belongs to the glycosyl hydrolase 3 family.</text>
</comment>
<name>A0A1G8BHG9_9NOCA</name>
<evidence type="ECO:0000313" key="10">
    <source>
        <dbReference type="Proteomes" id="UP000183263"/>
    </source>
</evidence>
<dbReference type="Gene3D" id="3.40.50.1700">
    <property type="entry name" value="Glycoside hydrolase family 3 C-terminal domain"/>
    <property type="match status" value="1"/>
</dbReference>
<dbReference type="SUPFAM" id="SSF52279">
    <property type="entry name" value="Beta-D-glucan exohydrolase, C-terminal domain"/>
    <property type="match status" value="1"/>
</dbReference>
<comment type="function">
    <text evidence="4">Catalyzes the hydrolysis of a non-reducing terminal alpha-L-arabinopyranosidic linkage in ginsenoside Rb2 (alpha-L-arabinopyranosyl-(1-&gt;6)-alpha-D-glucopyranosyl) to release alpha-D-glucopyranosyl (Rd). It is not able to hydrolyze alpha-L-arabinofuranosyl-(1-&gt;6)-alpha-D-glucopyranosyl (Rc).</text>
</comment>
<accession>A0A1G8BHG9</accession>
<protein>
    <recommendedName>
        <fullName evidence="5">Exo-alpha-(1-&gt;6)-L-arabinopyranosidase</fullName>
    </recommendedName>
</protein>
<dbReference type="SMART" id="SM01217">
    <property type="entry name" value="Fn3_like"/>
    <property type="match status" value="1"/>
</dbReference>
<sequence length="768" mass="82044">MADMDAHDANRDDPARAALTGLTPAEKVSLTTGEKFWHTKGIARAGIPSVMLTDGPHGLRKQNEDGEGLGFGDSVAATCFPPAVALGCSFDPDLIEQVGRAVADEALAESVGVVLGPGINIKRSPLCGRNFEYYSEDPYVSGVAGAALVRGLQSRGVGASLKHFAANNQEHDRLRVSADIDPRPLREIYLRAFEHVVTTEQPWTVMASYNRINGVYSTENAWLLDAVLRREWGFEGLVVSDWFAVHDRVAGIAAGLDLEMPSSGGVGEERVLRALAEGHLDDDVVEEAAARVVTLARRAAANADPTATADHEAHHALARDVAARCVVLLKNDDSLLPLDRDASVAVIGEFARTPRYQGAGSSRIHPTRLDNALDEMRALAGEERVRFAPGFTLDREAVDDGAAATLLADAVDVAAAADVAVVFLGLPADAESEGFDRTHLHLPDAQLTVLDAVFAANHRTVVVLSHGGVVELTPFGSAVPAIVEAWLLGQAGGGAIADVLYGDVAPCGRLTETIPRRLEDTPAYLDFPGDSAHVRYGEGLFVGYRWYDAREQDVEYPFGHGLTYTTFDYTDLEVTVTETGLDVGVTVSNTGPRAGRAVVQVYTGLARSAVARPPRELKGFAGVELEAGQSRRVTVEVSRKDLAYWDIRSGGWVVESGTYTVEVGESSRDIRDRAQVQVIGEEPIVPATEESTLGELMHIPEVREVVLKFAEQAIGADAAGHLEQDRGTLEMLGSLPVGRLPAIPGIGFDAAAVRQLIELANRSRSGAS</sequence>
<evidence type="ECO:0000256" key="2">
    <source>
        <dbReference type="ARBA" id="ARBA00022801"/>
    </source>
</evidence>
<dbReference type="InterPro" id="IPR017853">
    <property type="entry name" value="GH"/>
</dbReference>
<dbReference type="InterPro" id="IPR026891">
    <property type="entry name" value="Fn3-like"/>
</dbReference>
<dbReference type="EMBL" id="FNDN01000001">
    <property type="protein sequence ID" value="SDH32676.1"/>
    <property type="molecule type" value="Genomic_DNA"/>
</dbReference>
<evidence type="ECO:0000313" key="9">
    <source>
        <dbReference type="EMBL" id="SDH32676.1"/>
    </source>
</evidence>
<feature type="compositionally biased region" description="Basic and acidic residues" evidence="7">
    <location>
        <begin position="1"/>
        <end position="15"/>
    </location>
</feature>
<dbReference type="OrthoDB" id="3187421at2"/>
<dbReference type="Pfam" id="PF14310">
    <property type="entry name" value="Fn3-like"/>
    <property type="match status" value="1"/>
</dbReference>
<dbReference type="Gene3D" id="3.20.20.300">
    <property type="entry name" value="Glycoside hydrolase, family 3, N-terminal domain"/>
    <property type="match status" value="1"/>
</dbReference>
<dbReference type="InterPro" id="IPR013783">
    <property type="entry name" value="Ig-like_fold"/>
</dbReference>
<organism evidence="9 10">
    <name type="scientific">Rhodococcus triatomae</name>
    <dbReference type="NCBI Taxonomy" id="300028"/>
    <lineage>
        <taxon>Bacteria</taxon>
        <taxon>Bacillati</taxon>
        <taxon>Actinomycetota</taxon>
        <taxon>Actinomycetes</taxon>
        <taxon>Mycobacteriales</taxon>
        <taxon>Nocardiaceae</taxon>
        <taxon>Rhodococcus</taxon>
    </lineage>
</organism>
<dbReference type="Pfam" id="PF01915">
    <property type="entry name" value="Glyco_hydro_3_C"/>
    <property type="match status" value="1"/>
</dbReference>
<keyword evidence="10" id="KW-1185">Reference proteome</keyword>
<dbReference type="InterPro" id="IPR019800">
    <property type="entry name" value="Glyco_hydro_3_AS"/>
</dbReference>